<proteinExistence type="predicted"/>
<comment type="caution">
    <text evidence="4">The sequence shown here is derived from an EMBL/GenBank/DDBJ whole genome shotgun (WGS) entry which is preliminary data.</text>
</comment>
<name>A0A8J5GLR9_ZINOF</name>
<evidence type="ECO:0000313" key="4">
    <source>
        <dbReference type="EMBL" id="KAG6506365.1"/>
    </source>
</evidence>
<evidence type="ECO:0000313" key="5">
    <source>
        <dbReference type="Proteomes" id="UP000734854"/>
    </source>
</evidence>
<dbReference type="PANTHER" id="PTHR33172:SF29">
    <property type="entry name" value="OS06G0559400 PROTEIN"/>
    <property type="match status" value="1"/>
</dbReference>
<dbReference type="Proteomes" id="UP000734854">
    <property type="component" value="Unassembled WGS sequence"/>
</dbReference>
<keyword evidence="5" id="KW-1185">Reference proteome</keyword>
<keyword evidence="3" id="KW-1133">Transmembrane helix</keyword>
<comment type="subcellular location">
    <subcellularLocation>
        <location evidence="1">Nucleus</location>
    </subcellularLocation>
</comment>
<feature type="transmembrane region" description="Helical" evidence="3">
    <location>
        <begin position="47"/>
        <end position="69"/>
    </location>
</feature>
<dbReference type="GO" id="GO:0005634">
    <property type="term" value="C:nucleus"/>
    <property type="evidence" value="ECO:0007669"/>
    <property type="project" value="UniProtKB-SubCell"/>
</dbReference>
<evidence type="ECO:0000256" key="2">
    <source>
        <dbReference type="ARBA" id="ARBA00023242"/>
    </source>
</evidence>
<keyword evidence="3" id="KW-0472">Membrane</keyword>
<dbReference type="EMBL" id="JACMSC010000009">
    <property type="protein sequence ID" value="KAG6506365.1"/>
    <property type="molecule type" value="Genomic_DNA"/>
</dbReference>
<keyword evidence="2" id="KW-0539">Nucleus</keyword>
<gene>
    <name evidence="4" type="ORF">ZIOFF_031688</name>
</gene>
<dbReference type="InterPro" id="IPR051992">
    <property type="entry name" value="OxStress_Response_Reg"/>
</dbReference>
<keyword evidence="3" id="KW-0812">Transmembrane</keyword>
<reference evidence="4 5" key="1">
    <citation type="submission" date="2020-08" db="EMBL/GenBank/DDBJ databases">
        <title>Plant Genome Project.</title>
        <authorList>
            <person name="Zhang R.-G."/>
        </authorList>
    </citation>
    <scope>NUCLEOTIDE SEQUENCE [LARGE SCALE GENOMIC DNA]</scope>
    <source>
        <tissue evidence="4">Rhizome</tissue>
    </source>
</reference>
<organism evidence="4 5">
    <name type="scientific">Zingiber officinale</name>
    <name type="common">Ginger</name>
    <name type="synonym">Amomum zingiber</name>
    <dbReference type="NCBI Taxonomy" id="94328"/>
    <lineage>
        <taxon>Eukaryota</taxon>
        <taxon>Viridiplantae</taxon>
        <taxon>Streptophyta</taxon>
        <taxon>Embryophyta</taxon>
        <taxon>Tracheophyta</taxon>
        <taxon>Spermatophyta</taxon>
        <taxon>Magnoliopsida</taxon>
        <taxon>Liliopsida</taxon>
        <taxon>Zingiberales</taxon>
        <taxon>Zingiberaceae</taxon>
        <taxon>Zingiber</taxon>
    </lineage>
</organism>
<accession>A0A8J5GLR9</accession>
<protein>
    <submittedName>
        <fullName evidence="4">Uncharacterized protein</fullName>
    </submittedName>
</protein>
<evidence type="ECO:0000256" key="1">
    <source>
        <dbReference type="ARBA" id="ARBA00004123"/>
    </source>
</evidence>
<evidence type="ECO:0000256" key="3">
    <source>
        <dbReference type="SAM" id="Phobius"/>
    </source>
</evidence>
<dbReference type="PANTHER" id="PTHR33172">
    <property type="entry name" value="OS08G0516900 PROTEIN"/>
    <property type="match status" value="1"/>
</dbReference>
<sequence>MRVTGIEEKLRSPRRWRIAPEVGGKEDKKEKIWVFGRTPLSWETRKIVMLAFLGVLRFLLALVLGSFLIEDCNAFEDWNAIRCGDSRMANLDDKEGERDATEKTNLLGNGWWLEWVGRVARQVGRGLYKFFEGKSKSFRCLPEVRCIEDLAKQVTPSRKRLKASVEYGFDLTQKRCNKPRFNDRTISKKTTSKGSSVFWQARRNRSGGLPSSMKNVQEQKWWFAEQHEKCLA</sequence>
<dbReference type="AlphaFoldDB" id="A0A8J5GLR9"/>
<dbReference type="GO" id="GO:0006950">
    <property type="term" value="P:response to stress"/>
    <property type="evidence" value="ECO:0007669"/>
    <property type="project" value="UniProtKB-ARBA"/>
</dbReference>